<evidence type="ECO:0000256" key="12">
    <source>
        <dbReference type="PIRSR" id="PIRSR605478-2"/>
    </source>
</evidence>
<dbReference type="InterPro" id="IPR005474">
    <property type="entry name" value="Transketolase_N"/>
</dbReference>
<feature type="binding site" evidence="12">
    <location>
        <position position="262"/>
    </location>
    <ligand>
        <name>substrate</name>
    </ligand>
</feature>
<sequence>MFDEIDQLCVNAVRMLSCESIERAGSGHPGLPLGAAPMAYVLWRNYLNLNPGDPEWFNRDRFILSAGHGSAMLYSMLHLAGFSLSIEDLKQFRRFRSKTPGHPERGVPRGIDAATGPLGQGLGMAVGMAMAEAHLGAMYNREHLAVINHHTFVLCGDGDLMEGVSHEAASLAGHLKLNKLIVLYDSNDVSLDGPTSCACSDDIRRRFESYGWNYLSVANGNDLNGIDTAIAEAMKQTERPSIIEVRTVIGFGAPDQGTNKAHGTPLGPAGMETLRKHLHWSAAEFTVPAAVYDRFRDKVSDRGAQAEALWHQHIAGWEARNPELAQQLKQSLACRLPDNWKNMLPKYPQGTQEATRNTSHQVIQSVCREIPFLWGGSADLSGSDKTDIEGGGQFSAANRTGRNIAFGVREFIEGTALNGILLHGGSKVFGGTFFVFSDYMRAAIRLAALQHLPVIYVFTHDSLAVGEDGPTHQPVEQLMNLRTMPNVSLIRPADANETVAAWEAALQSQAQPTVLVLSRQKLPVLPATADLARDGVRRGGYVLSPQKGDKPEGILIATGSEVHLAVEAQHELRREGHDVSVVSMPSFDRFDRQSPVYREAVLPSRVRRRISVEMGATLGWEHFTGSDGISLGIDRFGASGPAADLLPAYGFTVNHIVNAYRQLIRNVPDTASAWD</sequence>
<feature type="binding site" evidence="14">
    <location>
        <position position="187"/>
    </location>
    <ligand>
        <name>Mg(2+)</name>
        <dbReference type="ChEBI" id="CHEBI:18420"/>
    </ligand>
</feature>
<feature type="binding site" evidence="12">
    <location>
        <position position="460"/>
    </location>
    <ligand>
        <name>substrate</name>
    </ligand>
</feature>
<keyword evidence="7 14" id="KW-0460">Magnesium</keyword>
<feature type="domain" description="Transketolase-like pyrimidine-binding" evidence="16">
    <location>
        <begin position="353"/>
        <end position="524"/>
    </location>
</feature>
<accession>A0A4Z0GQ82</accession>
<dbReference type="PANTHER" id="PTHR43522:SF2">
    <property type="entry name" value="TRANSKETOLASE 1-RELATED"/>
    <property type="match status" value="1"/>
</dbReference>
<feature type="binding site" evidence="14">
    <location>
        <position position="157"/>
    </location>
    <ligand>
        <name>Mg(2+)</name>
        <dbReference type="ChEBI" id="CHEBI:18420"/>
    </ligand>
</feature>
<dbReference type="SMART" id="SM00861">
    <property type="entry name" value="Transket_pyr"/>
    <property type="match status" value="1"/>
</dbReference>
<feature type="binding site" evidence="12">
    <location>
        <position position="356"/>
    </location>
    <ligand>
        <name>substrate</name>
    </ligand>
</feature>
<dbReference type="EC" id="2.2.1.1" evidence="3 10"/>
<feature type="binding site" evidence="12">
    <location>
        <position position="472"/>
    </location>
    <ligand>
        <name>substrate</name>
    </ligand>
</feature>
<dbReference type="Gene3D" id="3.40.50.920">
    <property type="match status" value="1"/>
</dbReference>
<evidence type="ECO:0000256" key="11">
    <source>
        <dbReference type="PIRSR" id="PIRSR605478-1"/>
    </source>
</evidence>
<feature type="binding site" evidence="13">
    <location>
        <position position="158"/>
    </location>
    <ligand>
        <name>thiamine diphosphate</name>
        <dbReference type="ChEBI" id="CHEBI:58937"/>
    </ligand>
</feature>
<comment type="caution">
    <text evidence="17">The sequence shown here is derived from an EMBL/GenBank/DDBJ whole genome shotgun (WGS) entry which is preliminary data.</text>
</comment>
<feature type="binding site" evidence="13">
    <location>
        <position position="436"/>
    </location>
    <ligand>
        <name>thiamine diphosphate</name>
        <dbReference type="ChEBI" id="CHEBI:58937"/>
    </ligand>
</feature>
<feature type="binding site" evidence="12">
    <location>
        <position position="468"/>
    </location>
    <ligand>
        <name>substrate</name>
    </ligand>
</feature>
<feature type="binding site" evidence="13">
    <location>
        <begin position="116"/>
        <end position="118"/>
    </location>
    <ligand>
        <name>thiamine diphosphate</name>
        <dbReference type="ChEBI" id="CHEBI:58937"/>
    </ligand>
</feature>
<dbReference type="GO" id="GO:0006098">
    <property type="term" value="P:pentose-phosphate shunt"/>
    <property type="evidence" value="ECO:0007669"/>
    <property type="project" value="TreeGrafter"/>
</dbReference>
<comment type="similarity">
    <text evidence="1">Belongs to the transketolase family.</text>
</comment>
<gene>
    <name evidence="17" type="primary">tkt</name>
    <name evidence="17" type="ORF">E4665_03595</name>
</gene>
<evidence type="ECO:0000256" key="13">
    <source>
        <dbReference type="PIRSR" id="PIRSR605478-3"/>
    </source>
</evidence>
<dbReference type="GO" id="GO:0046872">
    <property type="term" value="F:metal ion binding"/>
    <property type="evidence" value="ECO:0007669"/>
    <property type="project" value="UniProtKB-KW"/>
</dbReference>
<feature type="binding site" evidence="13">
    <location>
        <position position="262"/>
    </location>
    <ligand>
        <name>thiamine diphosphate</name>
        <dbReference type="ChEBI" id="CHEBI:58937"/>
    </ligand>
</feature>
<name>A0A4Z0GQ82_9BACL</name>
<dbReference type="Gene3D" id="3.40.50.970">
    <property type="match status" value="2"/>
</dbReference>
<keyword evidence="8 13" id="KW-0786">Thiamine pyrophosphate</keyword>
<comment type="cofactor">
    <cofactor evidence="13">
        <name>thiamine diphosphate</name>
        <dbReference type="ChEBI" id="CHEBI:58937"/>
    </cofactor>
    <text evidence="13">Binds 1 thiamine pyrophosphate per subunit. During the reaction, the substrate forms a covalent intermediate with the cofactor.</text>
</comment>
<feature type="binding site" evidence="13">
    <location>
        <position position="68"/>
    </location>
    <ligand>
        <name>thiamine diphosphate</name>
        <dbReference type="ChEBI" id="CHEBI:58937"/>
    </ligand>
</feature>
<dbReference type="Pfam" id="PF00456">
    <property type="entry name" value="Transketolase_N"/>
    <property type="match status" value="1"/>
</dbReference>
<dbReference type="FunFam" id="3.40.50.970:FF:000003">
    <property type="entry name" value="Transketolase"/>
    <property type="match status" value="1"/>
</dbReference>
<evidence type="ECO:0000256" key="1">
    <source>
        <dbReference type="ARBA" id="ARBA00007131"/>
    </source>
</evidence>
<dbReference type="AlphaFoldDB" id="A0A4Z0GQ82"/>
<dbReference type="OrthoDB" id="8732661at2"/>
<dbReference type="InterPro" id="IPR029061">
    <property type="entry name" value="THDP-binding"/>
</dbReference>
<comment type="subunit">
    <text evidence="2">Homodimer.</text>
</comment>
<feature type="binding site" evidence="12">
    <location>
        <position position="519"/>
    </location>
    <ligand>
        <name>substrate</name>
    </ligand>
</feature>
<feature type="binding site" evidence="12">
    <location>
        <position position="383"/>
    </location>
    <ligand>
        <name>substrate</name>
    </ligand>
</feature>
<evidence type="ECO:0000256" key="8">
    <source>
        <dbReference type="ARBA" id="ARBA00023052"/>
    </source>
</evidence>
<feature type="binding site" evidence="14">
    <location>
        <position position="189"/>
    </location>
    <ligand>
        <name>Mg(2+)</name>
        <dbReference type="ChEBI" id="CHEBI:18420"/>
    </ligand>
</feature>
<evidence type="ECO:0000256" key="14">
    <source>
        <dbReference type="PIRSR" id="PIRSR605478-4"/>
    </source>
</evidence>
<reference evidence="17 18" key="1">
    <citation type="journal article" date="2015" name="Int. J. Syst. Evol. Microbiol.">
        <title>Sporolactobacillus shoreae sp. nov. and Sporolactobacillus spathodeae sp. nov., two spore-forming lactic acid bacteria isolated from tree barks in Thailand.</title>
        <authorList>
            <person name="Thamacharoensuk T."/>
            <person name="Kitahara M."/>
            <person name="Ohkuma M."/>
            <person name="Thongchul N."/>
            <person name="Tanasupawat S."/>
        </authorList>
    </citation>
    <scope>NUCLEOTIDE SEQUENCE [LARGE SCALE GENOMIC DNA]</scope>
    <source>
        <strain evidence="17 18">BK92</strain>
    </source>
</reference>
<evidence type="ECO:0000256" key="2">
    <source>
        <dbReference type="ARBA" id="ARBA00011738"/>
    </source>
</evidence>
<dbReference type="InterPro" id="IPR009014">
    <property type="entry name" value="Transketo_C/PFOR_II"/>
</dbReference>
<protein>
    <recommendedName>
        <fullName evidence="4 10">Transketolase</fullName>
        <ecNumber evidence="3 10">2.2.1.1</ecNumber>
    </recommendedName>
</protein>
<comment type="cofactor">
    <cofactor evidence="14">
        <name>Mg(2+)</name>
        <dbReference type="ChEBI" id="CHEBI:18420"/>
    </cofactor>
    <text evidence="14">Binds 1 Mg(2+) ion per subunit. Can also utilize other divalent metal cations, such as Ca(2+), Mn(2+) and Co(2+).</text>
</comment>
<evidence type="ECO:0000256" key="5">
    <source>
        <dbReference type="ARBA" id="ARBA00022679"/>
    </source>
</evidence>
<evidence type="ECO:0000256" key="7">
    <source>
        <dbReference type="ARBA" id="ARBA00022842"/>
    </source>
</evidence>
<dbReference type="CDD" id="cd07033">
    <property type="entry name" value="TPP_PYR_DXS_TK_like"/>
    <property type="match status" value="1"/>
</dbReference>
<dbReference type="FunFam" id="3.40.50.970:FF:000004">
    <property type="entry name" value="Transketolase"/>
    <property type="match status" value="1"/>
</dbReference>
<dbReference type="EMBL" id="SRJD01000003">
    <property type="protein sequence ID" value="TGA99424.1"/>
    <property type="molecule type" value="Genomic_DNA"/>
</dbReference>
<proteinExistence type="inferred from homology"/>
<dbReference type="SUPFAM" id="SSF52518">
    <property type="entry name" value="Thiamin diphosphate-binding fold (THDP-binding)"/>
    <property type="match status" value="2"/>
</dbReference>
<evidence type="ECO:0000313" key="18">
    <source>
        <dbReference type="Proteomes" id="UP000298347"/>
    </source>
</evidence>
<keyword evidence="6 14" id="KW-0479">Metal-binding</keyword>
<evidence type="ECO:0000256" key="9">
    <source>
        <dbReference type="ARBA" id="ARBA00049473"/>
    </source>
</evidence>
<comment type="catalytic activity">
    <reaction evidence="9">
        <text>D-sedoheptulose 7-phosphate + D-glyceraldehyde 3-phosphate = aldehydo-D-ribose 5-phosphate + D-xylulose 5-phosphate</text>
        <dbReference type="Rhea" id="RHEA:10508"/>
        <dbReference type="ChEBI" id="CHEBI:57483"/>
        <dbReference type="ChEBI" id="CHEBI:57737"/>
        <dbReference type="ChEBI" id="CHEBI:58273"/>
        <dbReference type="ChEBI" id="CHEBI:59776"/>
        <dbReference type="EC" id="2.2.1.1"/>
    </reaction>
</comment>
<dbReference type="FunFam" id="3.40.50.920:FF:000003">
    <property type="entry name" value="Transketolase"/>
    <property type="match status" value="1"/>
</dbReference>
<dbReference type="RefSeq" id="WP_135347447.1">
    <property type="nucleotide sequence ID" value="NZ_SRJD01000003.1"/>
</dbReference>
<evidence type="ECO:0000256" key="6">
    <source>
        <dbReference type="ARBA" id="ARBA00022723"/>
    </source>
</evidence>
<evidence type="ECO:0000259" key="16">
    <source>
        <dbReference type="SMART" id="SM00861"/>
    </source>
</evidence>
<dbReference type="GO" id="GO:0004802">
    <property type="term" value="F:transketolase activity"/>
    <property type="evidence" value="ECO:0007669"/>
    <property type="project" value="UniProtKB-UniRule"/>
</dbReference>
<dbReference type="Pfam" id="PF22613">
    <property type="entry name" value="Transketolase_C_1"/>
    <property type="match status" value="1"/>
</dbReference>
<evidence type="ECO:0000256" key="4">
    <source>
        <dbReference type="ARBA" id="ARBA00016662"/>
    </source>
</evidence>
<keyword evidence="18" id="KW-1185">Reference proteome</keyword>
<dbReference type="NCBIfam" id="TIGR00232">
    <property type="entry name" value="tktlase_bact"/>
    <property type="match status" value="1"/>
</dbReference>
<dbReference type="InterPro" id="IPR005478">
    <property type="entry name" value="Transketolase_bac-like"/>
</dbReference>
<dbReference type="Proteomes" id="UP000298347">
    <property type="component" value="Unassembled WGS sequence"/>
</dbReference>
<dbReference type="SUPFAM" id="SSF52922">
    <property type="entry name" value="TK C-terminal domain-like"/>
    <property type="match status" value="1"/>
</dbReference>
<organism evidence="17 18">
    <name type="scientific">Sporolactobacillus shoreae</name>
    <dbReference type="NCBI Taxonomy" id="1465501"/>
    <lineage>
        <taxon>Bacteria</taxon>
        <taxon>Bacillati</taxon>
        <taxon>Bacillota</taxon>
        <taxon>Bacilli</taxon>
        <taxon>Bacillales</taxon>
        <taxon>Sporolactobacillaceae</taxon>
        <taxon>Sporolactobacillus</taxon>
    </lineage>
</organism>
<dbReference type="Pfam" id="PF02779">
    <property type="entry name" value="Transket_pyr"/>
    <property type="match status" value="1"/>
</dbReference>
<dbReference type="InterPro" id="IPR033247">
    <property type="entry name" value="Transketolase_fam"/>
</dbReference>
<dbReference type="CDD" id="cd02012">
    <property type="entry name" value="TPP_TK"/>
    <property type="match status" value="1"/>
</dbReference>
<keyword evidence="5 17" id="KW-0808">Transferase</keyword>
<evidence type="ECO:0000313" key="17">
    <source>
        <dbReference type="EMBL" id="TGA99424.1"/>
    </source>
</evidence>
<dbReference type="InterPro" id="IPR005475">
    <property type="entry name" value="Transketolase-like_Pyr-bd"/>
</dbReference>
<feature type="binding site" evidence="13">
    <location>
        <position position="187"/>
    </location>
    <ligand>
        <name>thiamine diphosphate</name>
        <dbReference type="ChEBI" id="CHEBI:58937"/>
    </ligand>
</feature>
<feature type="site" description="Important for catalytic activity" evidence="15">
    <location>
        <position position="262"/>
    </location>
</feature>
<evidence type="ECO:0000256" key="3">
    <source>
        <dbReference type="ARBA" id="ARBA00013152"/>
    </source>
</evidence>
<dbReference type="PANTHER" id="PTHR43522">
    <property type="entry name" value="TRANSKETOLASE"/>
    <property type="match status" value="1"/>
</dbReference>
<feature type="site" description="Important for catalytic activity" evidence="15">
    <location>
        <position position="28"/>
    </location>
</feature>
<dbReference type="GO" id="GO:0005829">
    <property type="term" value="C:cytosol"/>
    <property type="evidence" value="ECO:0007669"/>
    <property type="project" value="TreeGrafter"/>
</dbReference>
<dbReference type="InterPro" id="IPR055152">
    <property type="entry name" value="Transketolase-like_C_2"/>
</dbReference>
<evidence type="ECO:0000256" key="10">
    <source>
        <dbReference type="NCBIfam" id="TIGR00232"/>
    </source>
</evidence>
<feature type="active site" description="Proton donor" evidence="11">
    <location>
        <position position="410"/>
    </location>
</feature>
<feature type="binding site" evidence="12">
    <location>
        <position position="28"/>
    </location>
    <ligand>
        <name>substrate</name>
    </ligand>
</feature>
<evidence type="ECO:0000256" key="15">
    <source>
        <dbReference type="PIRSR" id="PIRSR605478-5"/>
    </source>
</evidence>